<accession>A0A0A2WZ72</accession>
<keyword evidence="2" id="KW-1185">Reference proteome</keyword>
<dbReference type="EMBL" id="JRKJ01000021">
    <property type="protein sequence ID" value="KGQ18279.1"/>
    <property type="molecule type" value="Genomic_DNA"/>
</dbReference>
<dbReference type="AlphaFoldDB" id="A0A0A2WZ72"/>
<evidence type="ECO:0000313" key="1">
    <source>
        <dbReference type="EMBL" id="KGQ18279.1"/>
    </source>
</evidence>
<evidence type="ECO:0000313" key="2">
    <source>
        <dbReference type="Proteomes" id="UP000030518"/>
    </source>
</evidence>
<dbReference type="PATRIC" id="fig|1300345.3.peg.2703"/>
<sequence>MLKYGLLARLEAKPGMEREVATLLAGALPLAQSEFETRTWYAFRSGPTSFGIFDTFEDEHGREAHLQGQIAKALMDNADRLLARPPTIDKIDLMAAKN</sequence>
<dbReference type="InterPro" id="IPR011008">
    <property type="entry name" value="Dimeric_a/b-barrel"/>
</dbReference>
<dbReference type="OrthoDB" id="9804891at2"/>
<comment type="caution">
    <text evidence="1">The sequence shown here is derived from an EMBL/GenBank/DDBJ whole genome shotgun (WGS) entry which is preliminary data.</text>
</comment>
<protein>
    <submittedName>
        <fullName evidence="1">Putative integron gene cassette protein</fullName>
    </submittedName>
</protein>
<gene>
    <name evidence="1" type="ORF">LF41_1634</name>
</gene>
<proteinExistence type="predicted"/>
<dbReference type="RefSeq" id="WP_036170732.1">
    <property type="nucleotide sequence ID" value="NZ_JRKJ01000021.1"/>
</dbReference>
<reference evidence="1 2" key="1">
    <citation type="submission" date="2014-09" db="EMBL/GenBank/DDBJ databases">
        <title>Genome sequences of Lysobacter dokdonensis DS-58.</title>
        <authorList>
            <person name="Kim J.F."/>
            <person name="Kwak M.-J."/>
        </authorList>
    </citation>
    <scope>NUCLEOTIDE SEQUENCE [LARGE SCALE GENOMIC DNA]</scope>
    <source>
        <strain evidence="1 2">DS-58</strain>
    </source>
</reference>
<name>A0A0A2WZ72_9GAMM</name>
<dbReference type="SUPFAM" id="SSF54909">
    <property type="entry name" value="Dimeric alpha+beta barrel"/>
    <property type="match status" value="1"/>
</dbReference>
<dbReference type="eggNOG" id="COG1359">
    <property type="taxonomic scope" value="Bacteria"/>
</dbReference>
<dbReference type="Gene3D" id="3.30.70.100">
    <property type="match status" value="1"/>
</dbReference>
<dbReference type="STRING" id="1300345.LF41_1634"/>
<dbReference type="Proteomes" id="UP000030518">
    <property type="component" value="Unassembled WGS sequence"/>
</dbReference>
<organism evidence="1 2">
    <name type="scientific">Lysobacter dokdonensis DS-58</name>
    <dbReference type="NCBI Taxonomy" id="1300345"/>
    <lineage>
        <taxon>Bacteria</taxon>
        <taxon>Pseudomonadati</taxon>
        <taxon>Pseudomonadota</taxon>
        <taxon>Gammaproteobacteria</taxon>
        <taxon>Lysobacterales</taxon>
        <taxon>Lysobacteraceae</taxon>
        <taxon>Noviluteimonas</taxon>
    </lineage>
</organism>